<dbReference type="Pfam" id="PF03976">
    <property type="entry name" value="PPK2"/>
    <property type="match status" value="2"/>
</dbReference>
<dbReference type="NCBIfam" id="TIGR03708">
    <property type="entry name" value="poly_P_AMP_trns"/>
    <property type="match status" value="1"/>
</dbReference>
<protein>
    <recommendedName>
        <fullName evidence="1">Polyphosphate kinase-2-related domain-containing protein</fullName>
    </recommendedName>
</protein>
<evidence type="ECO:0000313" key="3">
    <source>
        <dbReference type="Proteomes" id="UP000078486"/>
    </source>
</evidence>
<dbReference type="InterPro" id="IPR022489">
    <property type="entry name" value="PolyP_AMP_Tfrase"/>
</dbReference>
<feature type="domain" description="Polyphosphate kinase-2-related" evidence="1">
    <location>
        <begin position="2"/>
        <end position="224"/>
    </location>
</feature>
<dbReference type="InterPro" id="IPR027417">
    <property type="entry name" value="P-loop_NTPase"/>
</dbReference>
<sequence>MSKKAYDDALPRLREQLVQMQVRLKQFPFKVMLIVAGLEGSGRSEYINTLTGWLDPRGVETFAFMEPSDEERERPFMWRFWRNLPANGCIGIYIGSWYAEALRGNSRRGKRARDDAHDLLKHIGQFEKLLTDNGTLIIKLWLHVSKANQGRHLRALEKNRDTAWRVTPEHWYQHRSYDRLARASRYVLDQTHTPAAPWVVLDIEDERARNLTLTEILIKRFDEHRRMLGARETAVPRPKPVPRAVTAAGRRRLGALPLDQELTEQEYRDKREKWLGRLHRAVRGAQDAKRSVVFVFEGWDAAGKGGSIRRLVSAIDARAYRVIPVAKPTDEEKAHHYLWRFWRCLPRDGRVTVFDRSWYGRVLVERVEGFARADEWHRAYDEINDFEQQLVEHGAVVVKFWLHISKDEQLRRFRLRERTPYKRHKINAEDWRNRRKWTAYEAALSDMFALTETPAAPWHLIPANNKQYARLQVLRLACKQIEAALKTKR</sequence>
<reference evidence="2 3" key="1">
    <citation type="submission" date="2016-01" db="EMBL/GenBank/DDBJ databases">
        <title>High potential of lignocellulose degradation of a new Verrucomicrobia species.</title>
        <authorList>
            <person name="Wang Y."/>
            <person name="Shi Y."/>
            <person name="Qiu Z."/>
            <person name="Liu S."/>
            <person name="Yang H."/>
        </authorList>
    </citation>
    <scope>NUCLEOTIDE SEQUENCE [LARGE SCALE GENOMIC DNA]</scope>
    <source>
        <strain evidence="2 3">TSB47</strain>
    </source>
</reference>
<dbReference type="InterPro" id="IPR022488">
    <property type="entry name" value="PPK2-related"/>
</dbReference>
<name>A0A178IK04_9BACT</name>
<proteinExistence type="predicted"/>
<dbReference type="PANTHER" id="PTHR34383:SF3">
    <property type="entry name" value="POLYPHOSPHATE:AMP PHOSPHOTRANSFERASE"/>
    <property type="match status" value="1"/>
</dbReference>
<dbReference type="Gene3D" id="3.40.50.300">
    <property type="entry name" value="P-loop containing nucleotide triphosphate hydrolases"/>
    <property type="match status" value="2"/>
</dbReference>
<evidence type="ECO:0000259" key="1">
    <source>
        <dbReference type="Pfam" id="PF03976"/>
    </source>
</evidence>
<dbReference type="PANTHER" id="PTHR34383">
    <property type="entry name" value="POLYPHOSPHATE:AMP PHOSPHOTRANSFERASE-RELATED"/>
    <property type="match status" value="1"/>
</dbReference>
<dbReference type="RefSeq" id="WP_334319365.1">
    <property type="nucleotide sequence ID" value="NZ_KV441840.1"/>
</dbReference>
<keyword evidence="3" id="KW-1185">Reference proteome</keyword>
<dbReference type="Proteomes" id="UP000078486">
    <property type="component" value="Unassembled WGS sequence"/>
</dbReference>
<dbReference type="STRING" id="1184151.AW736_13100"/>
<dbReference type="GO" id="GO:0043751">
    <property type="term" value="F:polyphosphate:AMP phosphotransferase activity"/>
    <property type="evidence" value="ECO:0007669"/>
    <property type="project" value="InterPro"/>
</dbReference>
<dbReference type="EMBL" id="LRRQ01000095">
    <property type="protein sequence ID" value="OAM89446.1"/>
    <property type="molecule type" value="Genomic_DNA"/>
</dbReference>
<feature type="domain" description="Polyphosphate kinase-2-related" evidence="1">
    <location>
        <begin position="262"/>
        <end position="487"/>
    </location>
</feature>
<dbReference type="AlphaFoldDB" id="A0A178IK04"/>
<dbReference type="GO" id="GO:0006797">
    <property type="term" value="P:polyphosphate metabolic process"/>
    <property type="evidence" value="ECO:0007669"/>
    <property type="project" value="InterPro"/>
</dbReference>
<dbReference type="SUPFAM" id="SSF52540">
    <property type="entry name" value="P-loop containing nucleoside triphosphate hydrolases"/>
    <property type="match status" value="2"/>
</dbReference>
<organism evidence="2 3">
    <name type="scientific">Termitidicoccus mucosus</name>
    <dbReference type="NCBI Taxonomy" id="1184151"/>
    <lineage>
        <taxon>Bacteria</taxon>
        <taxon>Pseudomonadati</taxon>
        <taxon>Verrucomicrobiota</taxon>
        <taxon>Opitutia</taxon>
        <taxon>Opitutales</taxon>
        <taxon>Opitutaceae</taxon>
        <taxon>Termitidicoccus</taxon>
    </lineage>
</organism>
<accession>A0A178IK04</accession>
<evidence type="ECO:0000313" key="2">
    <source>
        <dbReference type="EMBL" id="OAM89446.1"/>
    </source>
</evidence>
<comment type="caution">
    <text evidence="2">The sequence shown here is derived from an EMBL/GenBank/DDBJ whole genome shotgun (WGS) entry which is preliminary data.</text>
</comment>
<gene>
    <name evidence="2" type="ORF">AW736_13100</name>
</gene>